<evidence type="ECO:0000313" key="2">
    <source>
        <dbReference type="Proteomes" id="UP000468842"/>
    </source>
</evidence>
<dbReference type="PANTHER" id="PTHR30032:SF8">
    <property type="entry name" value="GERMINATION-SPECIFIC N-ACETYLMURAMOYL-L-ALANINE AMIDASE"/>
    <property type="match status" value="1"/>
</dbReference>
<gene>
    <name evidence="1" type="ORF">GBB40_09965</name>
</gene>
<accession>A0A9P4ELZ0</accession>
<dbReference type="PANTHER" id="PTHR30032">
    <property type="entry name" value="N-ACETYLMURAMOYL-L-ALANINE AMIDASE-RELATED"/>
    <property type="match status" value="1"/>
</dbReference>
<dbReference type="AlphaFoldDB" id="A0A9P4ELZ0"/>
<dbReference type="EMBL" id="WDQK01000034">
    <property type="protein sequence ID" value="KAB7393406.1"/>
    <property type="molecule type" value="Genomic_DNA"/>
</dbReference>
<organism evidence="1 2">
    <name type="scientific">Bifidobacterium longum</name>
    <dbReference type="NCBI Taxonomy" id="216816"/>
    <lineage>
        <taxon>Bacteria</taxon>
        <taxon>Bacillati</taxon>
        <taxon>Actinomycetota</taxon>
        <taxon>Actinomycetes</taxon>
        <taxon>Bifidobacteriales</taxon>
        <taxon>Bifidobacteriaceae</taxon>
        <taxon>Bifidobacterium</taxon>
    </lineage>
</organism>
<proteinExistence type="predicted"/>
<dbReference type="Proteomes" id="UP000468842">
    <property type="component" value="Unassembled WGS sequence"/>
</dbReference>
<protein>
    <submittedName>
        <fullName evidence="1">Cell wall-binding repeat-containing protein</fullName>
    </submittedName>
</protein>
<dbReference type="InterPro" id="IPR007253">
    <property type="entry name" value="Cell_wall-bd_2"/>
</dbReference>
<name>A0A9P4ELZ0_BIFLN</name>
<dbReference type="InterPro" id="IPR051922">
    <property type="entry name" value="Bact_Sporulation_Assoc"/>
</dbReference>
<comment type="caution">
    <text evidence="1">The sequence shown here is derived from an EMBL/GenBank/DDBJ whole genome shotgun (WGS) entry which is preliminary data.</text>
</comment>
<reference evidence="1 2" key="1">
    <citation type="journal article" date="2019" name="Nat. Med.">
        <title>A library of human gut bacterial isolates paired with longitudinal multiomics data enables mechanistic microbiome research.</title>
        <authorList>
            <person name="Poyet M."/>
            <person name="Groussin M."/>
            <person name="Gibbons S.M."/>
            <person name="Avila-Pacheco J."/>
            <person name="Jiang X."/>
            <person name="Kearney S.M."/>
            <person name="Perrotta A.R."/>
            <person name="Berdy B."/>
            <person name="Zhao S."/>
            <person name="Lieberman T.D."/>
            <person name="Swanson P.K."/>
            <person name="Smith M."/>
            <person name="Roesemann S."/>
            <person name="Alexander J.E."/>
            <person name="Rich S.A."/>
            <person name="Livny J."/>
            <person name="Vlamakis H."/>
            <person name="Clish C."/>
            <person name="Bullock K."/>
            <person name="Deik A."/>
            <person name="Scott J."/>
            <person name="Pierce K.A."/>
            <person name="Xavier R.J."/>
            <person name="Alm E.J."/>
        </authorList>
    </citation>
    <scope>NUCLEOTIDE SEQUENCE [LARGE SCALE GENOMIC DNA]</scope>
    <source>
        <strain evidence="1 2">BIOML-A37</strain>
    </source>
</reference>
<sequence>MIIATGTGEDQSAQKLGHYLTARQRSALASGRFSKVIVVGGTNAVSDHVAANAQSITGAQLIRLSGATRYETSEQIARWTMNNGLSMNGAVYATGANFPDALAAGPLAGKSGSVTLLVENANSPAVSFSAEYKGKVDKAYVVGGTNVVDHITANAIADSLGLRHAQ</sequence>
<evidence type="ECO:0000313" key="1">
    <source>
        <dbReference type="EMBL" id="KAB7393406.1"/>
    </source>
</evidence>
<dbReference type="Pfam" id="PF04122">
    <property type="entry name" value="CW_binding_2"/>
    <property type="match status" value="1"/>
</dbReference>
<dbReference type="Gene3D" id="3.40.50.12090">
    <property type="match status" value="1"/>
</dbReference>